<evidence type="ECO:0000256" key="1">
    <source>
        <dbReference type="SAM" id="MobiDB-lite"/>
    </source>
</evidence>
<feature type="compositionally biased region" description="Basic and acidic residues" evidence="1">
    <location>
        <begin position="21"/>
        <end position="36"/>
    </location>
</feature>
<name>A0A243RXS1_9ACTN</name>
<evidence type="ECO:0008006" key="4">
    <source>
        <dbReference type="Google" id="ProtNLM"/>
    </source>
</evidence>
<organism evidence="2 3">
    <name type="scientific">Streptomyces swartbergensis</name>
    <dbReference type="NCBI Taxonomy" id="487165"/>
    <lineage>
        <taxon>Bacteria</taxon>
        <taxon>Bacillati</taxon>
        <taxon>Actinomycetota</taxon>
        <taxon>Actinomycetes</taxon>
        <taxon>Kitasatosporales</taxon>
        <taxon>Streptomycetaceae</taxon>
        <taxon>Streptomyces</taxon>
    </lineage>
</organism>
<dbReference type="PANTHER" id="PTHR38567">
    <property type="entry name" value="DUF4291 DOMAIN-CONTAINING PROTEIN"/>
    <property type="match status" value="1"/>
</dbReference>
<reference evidence="2 3" key="1">
    <citation type="submission" date="2017-05" db="EMBL/GenBank/DDBJ databases">
        <title>Biotechnological potential of actinobacteria isolated from South African environments.</title>
        <authorList>
            <person name="Le Roes-Hill M."/>
            <person name="Prins A."/>
            <person name="Durrell K.A."/>
        </authorList>
    </citation>
    <scope>NUCLEOTIDE SEQUENCE [LARGE SCALE GENOMIC DNA]</scope>
    <source>
        <strain evidence="2 3">HMC13</strain>
    </source>
</reference>
<feature type="region of interest" description="Disordered" evidence="1">
    <location>
        <begin position="1"/>
        <end position="36"/>
    </location>
</feature>
<gene>
    <name evidence="2" type="ORF">CA983_27460</name>
</gene>
<keyword evidence="3" id="KW-1185">Reference proteome</keyword>
<dbReference type="Proteomes" id="UP000195105">
    <property type="component" value="Unassembled WGS sequence"/>
</dbReference>
<comment type="caution">
    <text evidence="2">The sequence shown here is derived from an EMBL/GenBank/DDBJ whole genome shotgun (WGS) entry which is preliminary data.</text>
</comment>
<dbReference type="EMBL" id="NGFN01000203">
    <property type="protein sequence ID" value="OUC99935.1"/>
    <property type="molecule type" value="Genomic_DNA"/>
</dbReference>
<dbReference type="InterPro" id="IPR025633">
    <property type="entry name" value="DUF4291"/>
</dbReference>
<protein>
    <recommendedName>
        <fullName evidence="4">DUF4291 domain-containing protein</fullName>
    </recommendedName>
</protein>
<accession>A0A243RXS1</accession>
<dbReference type="PANTHER" id="PTHR38567:SF1">
    <property type="entry name" value="DUF4291 DOMAIN-CONTAINING PROTEIN"/>
    <property type="match status" value="1"/>
</dbReference>
<sequence>MCGIFGGRGGPPGPSLSFVNDQKEPNEPNDQNEPRFRIRARHTESTITVYQAYRPEIGGPAARHGRFPSSWKRDRMTWIKPSFLWMMYRCGWGTKEGQETVLAIEISREGFHWALRHACLSHHVPALHGDRADWKRQLGQSPTRVQWDPERDLYLNPLPHRSLQLGLAGEAAARYADEWIVGIEDVTPLATEVHALVRAGELDSAAGLLPEERPYPVEDEVLARLRG</sequence>
<evidence type="ECO:0000313" key="3">
    <source>
        <dbReference type="Proteomes" id="UP000195105"/>
    </source>
</evidence>
<evidence type="ECO:0000313" key="2">
    <source>
        <dbReference type="EMBL" id="OUC99935.1"/>
    </source>
</evidence>
<dbReference type="Pfam" id="PF14124">
    <property type="entry name" value="DUF4291"/>
    <property type="match status" value="1"/>
</dbReference>
<dbReference type="AlphaFoldDB" id="A0A243RXS1"/>
<feature type="compositionally biased region" description="Gly residues" evidence="1">
    <location>
        <begin position="1"/>
        <end position="10"/>
    </location>
</feature>
<proteinExistence type="predicted"/>
<dbReference type="RefSeq" id="WP_086603534.1">
    <property type="nucleotide sequence ID" value="NZ_NGFN01000203.1"/>
</dbReference>